<evidence type="ECO:0000313" key="2">
    <source>
        <dbReference type="Proteomes" id="UP001500253"/>
    </source>
</evidence>
<gene>
    <name evidence="1" type="ORF">GCM10010246_74810</name>
</gene>
<sequence length="751" mass="79706">MTAQYDPETILAGLDEETWPTIGFSRGTAADPAGTLRALVTAEKEVVREEALGSFWGALRARVPAYRATVQVVPYLARACAAGIYQETLLELLHSVAHGEDQPRGDQAELTAAVAAQVPLLLPLLAHDDEDVRRRLIRILLLSGRSPETAEAIRARWTAEPDPALRSALLSACRIADPDVAAEISAGELGPGRDPEIRLVAVLNLVRDGAPWTDELEAAATAWALRGSEIEPVEQWFDMDSGDWKDTDPDDESFELLLQLLADRGELPVAVRLLDTVLAAEGPGDGLRGRRAMGAIEPLCAEFRAAPALLAPRLASLVTHQDLVVAGQAVGQLRRLGDEGRPAADALLIHASGERVAAAEDTFDAEDAEEVADNALAALVDLGDPRAVPLLARDLPRRKEALEAAVGISPWSPRDEPSLPFDPRLLDAARDLIRHPDRRNYSAPRHLCTLLASWGPRAAPALPELYSLLAKERQHAPGAVAAVAAGTEAAAEAADRLREAAEGASVHDRMPTAEALHRLTGDTGQLIEALRPGLDDILYSRRAAVGRAGRLGPAGEPLLPRLRELLEPEEGERVGWDLGDCLAAASAVRAIAGESATDELIPVLSRGLESRDARTRASAARLAGRLGASAAPLAERIAPLLESPATFLPAARALTAIPGAVGPEGLIDREELAEALLVAVDSLGRPEPALDLLRDLGGGSLPASAAAPLRASLTAERRPPLRHFDLHRVRTDQRRVAALRAALDGAATPGE</sequence>
<evidence type="ECO:0008006" key="3">
    <source>
        <dbReference type="Google" id="ProtNLM"/>
    </source>
</evidence>
<dbReference type="SUPFAM" id="SSF48371">
    <property type="entry name" value="ARM repeat"/>
    <property type="match status" value="1"/>
</dbReference>
<dbReference type="Proteomes" id="UP001500253">
    <property type="component" value="Unassembled WGS sequence"/>
</dbReference>
<organism evidence="1 2">
    <name type="scientific">Streptomyces cuspidosporus</name>
    <dbReference type="NCBI Taxonomy" id="66882"/>
    <lineage>
        <taxon>Bacteria</taxon>
        <taxon>Bacillati</taxon>
        <taxon>Actinomycetota</taxon>
        <taxon>Actinomycetes</taxon>
        <taxon>Kitasatosporales</taxon>
        <taxon>Streptomycetaceae</taxon>
        <taxon>Streptomyces</taxon>
    </lineage>
</organism>
<evidence type="ECO:0000313" key="1">
    <source>
        <dbReference type="EMBL" id="GAA2369884.1"/>
    </source>
</evidence>
<comment type="caution">
    <text evidence="1">The sequence shown here is derived from an EMBL/GenBank/DDBJ whole genome shotgun (WGS) entry which is preliminary data.</text>
</comment>
<dbReference type="Gene3D" id="1.25.10.10">
    <property type="entry name" value="Leucine-rich Repeat Variant"/>
    <property type="match status" value="1"/>
</dbReference>
<keyword evidence="2" id="KW-1185">Reference proteome</keyword>
<proteinExistence type="predicted"/>
<dbReference type="RefSeq" id="WP_346178736.1">
    <property type="nucleotide sequence ID" value="NZ_BAAASD010000052.1"/>
</dbReference>
<protein>
    <recommendedName>
        <fullName evidence="3">PBS lyase</fullName>
    </recommendedName>
</protein>
<reference evidence="1 2" key="1">
    <citation type="journal article" date="2019" name="Int. J. Syst. Evol. Microbiol.">
        <title>The Global Catalogue of Microorganisms (GCM) 10K type strain sequencing project: providing services to taxonomists for standard genome sequencing and annotation.</title>
        <authorList>
            <consortium name="The Broad Institute Genomics Platform"/>
            <consortium name="The Broad Institute Genome Sequencing Center for Infectious Disease"/>
            <person name="Wu L."/>
            <person name="Ma J."/>
        </authorList>
    </citation>
    <scope>NUCLEOTIDE SEQUENCE [LARGE SCALE GENOMIC DNA]</scope>
    <source>
        <strain evidence="1 2">JCM 4316</strain>
    </source>
</reference>
<accession>A0ABN3H5T5</accession>
<name>A0ABN3H5T5_9ACTN</name>
<dbReference type="EMBL" id="BAAASD010000052">
    <property type="protein sequence ID" value="GAA2369884.1"/>
    <property type="molecule type" value="Genomic_DNA"/>
</dbReference>
<dbReference type="InterPro" id="IPR011989">
    <property type="entry name" value="ARM-like"/>
</dbReference>
<dbReference type="InterPro" id="IPR016024">
    <property type="entry name" value="ARM-type_fold"/>
</dbReference>